<organism evidence="5 6">
    <name type="scientific">Aquabacterium olei</name>
    <dbReference type="NCBI Taxonomy" id="1296669"/>
    <lineage>
        <taxon>Bacteria</taxon>
        <taxon>Pseudomonadati</taxon>
        <taxon>Pseudomonadota</taxon>
        <taxon>Betaproteobacteria</taxon>
        <taxon>Burkholderiales</taxon>
        <taxon>Aquabacterium</taxon>
    </lineage>
</organism>
<dbReference type="SUPFAM" id="SSF55073">
    <property type="entry name" value="Nucleotide cyclase"/>
    <property type="match status" value="1"/>
</dbReference>
<protein>
    <recommendedName>
        <fullName evidence="1">diguanylate cyclase</fullName>
        <ecNumber evidence="1">2.7.7.65</ecNumber>
    </recommendedName>
</protein>
<proteinExistence type="predicted"/>
<feature type="transmembrane region" description="Helical" evidence="3">
    <location>
        <begin position="152"/>
        <end position="173"/>
    </location>
</feature>
<dbReference type="InterPro" id="IPR000160">
    <property type="entry name" value="GGDEF_dom"/>
</dbReference>
<dbReference type="InterPro" id="IPR043128">
    <property type="entry name" value="Rev_trsase/Diguanyl_cyclase"/>
</dbReference>
<gene>
    <name evidence="5" type="ORF">DEH84_06310</name>
</gene>
<evidence type="ECO:0000259" key="4">
    <source>
        <dbReference type="PROSITE" id="PS50887"/>
    </source>
</evidence>
<comment type="catalytic activity">
    <reaction evidence="2">
        <text>2 GTP = 3',3'-c-di-GMP + 2 diphosphate</text>
        <dbReference type="Rhea" id="RHEA:24898"/>
        <dbReference type="ChEBI" id="CHEBI:33019"/>
        <dbReference type="ChEBI" id="CHEBI:37565"/>
        <dbReference type="ChEBI" id="CHEBI:58805"/>
        <dbReference type="EC" id="2.7.7.65"/>
    </reaction>
</comment>
<dbReference type="GO" id="GO:0052621">
    <property type="term" value="F:diguanylate cyclase activity"/>
    <property type="evidence" value="ECO:0007669"/>
    <property type="project" value="UniProtKB-EC"/>
</dbReference>
<feature type="transmembrane region" description="Helical" evidence="3">
    <location>
        <begin position="6"/>
        <end position="26"/>
    </location>
</feature>
<feature type="transmembrane region" description="Helical" evidence="3">
    <location>
        <begin position="63"/>
        <end position="81"/>
    </location>
</feature>
<feature type="transmembrane region" description="Helical" evidence="3">
    <location>
        <begin position="193"/>
        <end position="214"/>
    </location>
</feature>
<dbReference type="AlphaFoldDB" id="A0A2U8FQD2"/>
<evidence type="ECO:0000256" key="2">
    <source>
        <dbReference type="ARBA" id="ARBA00034247"/>
    </source>
</evidence>
<dbReference type="Gene3D" id="3.30.70.270">
    <property type="match status" value="1"/>
</dbReference>
<evidence type="ECO:0000256" key="1">
    <source>
        <dbReference type="ARBA" id="ARBA00012528"/>
    </source>
</evidence>
<dbReference type="SMART" id="SM00267">
    <property type="entry name" value="GGDEF"/>
    <property type="match status" value="1"/>
</dbReference>
<keyword evidence="3" id="KW-1133">Transmembrane helix</keyword>
<dbReference type="KEGG" id="aon:DEH84_06310"/>
<dbReference type="InterPro" id="IPR050469">
    <property type="entry name" value="Diguanylate_Cyclase"/>
</dbReference>
<evidence type="ECO:0000313" key="5">
    <source>
        <dbReference type="EMBL" id="AWI53087.1"/>
    </source>
</evidence>
<feature type="transmembrane region" description="Helical" evidence="3">
    <location>
        <begin position="120"/>
        <end position="140"/>
    </location>
</feature>
<keyword evidence="3" id="KW-0472">Membrane</keyword>
<dbReference type="CDD" id="cd01949">
    <property type="entry name" value="GGDEF"/>
    <property type="match status" value="1"/>
</dbReference>
<dbReference type="GO" id="GO:0005886">
    <property type="term" value="C:plasma membrane"/>
    <property type="evidence" value="ECO:0007669"/>
    <property type="project" value="TreeGrafter"/>
</dbReference>
<reference evidence="5 6" key="1">
    <citation type="submission" date="2018-05" db="EMBL/GenBank/DDBJ databases">
        <title>complete genome sequence of Aquabacterium olei NBRC 110486.</title>
        <authorList>
            <person name="Tang B."/>
            <person name="Chang J."/>
            <person name="Zhang L."/>
            <person name="Yang H."/>
        </authorList>
    </citation>
    <scope>NUCLEOTIDE SEQUENCE [LARGE SCALE GENOMIC DNA]</scope>
    <source>
        <strain evidence="5 6">NBRC 110486</strain>
    </source>
</reference>
<dbReference type="PANTHER" id="PTHR45138">
    <property type="entry name" value="REGULATORY COMPONENTS OF SENSORY TRANSDUCTION SYSTEM"/>
    <property type="match status" value="1"/>
</dbReference>
<keyword evidence="6" id="KW-1185">Reference proteome</keyword>
<dbReference type="EMBL" id="CP029210">
    <property type="protein sequence ID" value="AWI53087.1"/>
    <property type="molecule type" value="Genomic_DNA"/>
</dbReference>
<dbReference type="EC" id="2.7.7.65" evidence="1"/>
<accession>A0A2U8FQD2</accession>
<dbReference type="RefSeq" id="WP_109035781.1">
    <property type="nucleotide sequence ID" value="NZ_CP029210.1"/>
</dbReference>
<evidence type="ECO:0000256" key="3">
    <source>
        <dbReference type="SAM" id="Phobius"/>
    </source>
</evidence>
<dbReference type="GO" id="GO:1902201">
    <property type="term" value="P:negative regulation of bacterial-type flagellum-dependent cell motility"/>
    <property type="evidence" value="ECO:0007669"/>
    <property type="project" value="TreeGrafter"/>
</dbReference>
<dbReference type="PROSITE" id="PS50887">
    <property type="entry name" value="GGDEF"/>
    <property type="match status" value="1"/>
</dbReference>
<dbReference type="InterPro" id="IPR029787">
    <property type="entry name" value="Nucleotide_cyclase"/>
</dbReference>
<feature type="domain" description="GGDEF" evidence="4">
    <location>
        <begin position="255"/>
        <end position="388"/>
    </location>
</feature>
<evidence type="ECO:0000313" key="6">
    <source>
        <dbReference type="Proteomes" id="UP000244892"/>
    </source>
</evidence>
<feature type="transmembrane region" description="Helical" evidence="3">
    <location>
        <begin position="38"/>
        <end position="57"/>
    </location>
</feature>
<sequence>MEASHFLIIYILVTHTLTSGMWWAAGSWMGLSRRASKHWMLSSACFGIGLLLTVLYADSVDTVQWMMAGLLVVVGAVSLRRGMQTFLKLPETACEHALVTLVGVGFALIVALPMGWRGGGMAACTAATAWVLARLALECFRPLRAEFGPETAATHATLMGLVVLTFMTTALALTLPQTPSPWQQLPRDMVYQWLVMGSLTLSILSSFVLGYVVVMRLVRRLEHLSHHDGLTGLLNRRAIEAMLDREVQRLQRFGQPFSLLLIDIDHFKRINDRLGHAAGDAVLAAVAGALKEEAREVDRVARFGGEEFCVVLPHTSEEGALHAAERLRAAVAALDVRWGDEGVSVTISIGLACAEHPTETLSQLLRRADEALYQAKAAGRNRVVLSMLPAAA</sequence>
<dbReference type="NCBIfam" id="TIGR00254">
    <property type="entry name" value="GGDEF"/>
    <property type="match status" value="1"/>
</dbReference>
<feature type="transmembrane region" description="Helical" evidence="3">
    <location>
        <begin position="93"/>
        <end position="114"/>
    </location>
</feature>
<dbReference type="FunFam" id="3.30.70.270:FF:000001">
    <property type="entry name" value="Diguanylate cyclase domain protein"/>
    <property type="match status" value="1"/>
</dbReference>
<dbReference type="OrthoDB" id="9813903at2"/>
<dbReference type="PANTHER" id="PTHR45138:SF9">
    <property type="entry name" value="DIGUANYLATE CYCLASE DGCM-RELATED"/>
    <property type="match status" value="1"/>
</dbReference>
<dbReference type="Pfam" id="PF00990">
    <property type="entry name" value="GGDEF"/>
    <property type="match status" value="1"/>
</dbReference>
<keyword evidence="3" id="KW-0812">Transmembrane</keyword>
<dbReference type="GO" id="GO:0043709">
    <property type="term" value="P:cell adhesion involved in single-species biofilm formation"/>
    <property type="evidence" value="ECO:0007669"/>
    <property type="project" value="TreeGrafter"/>
</dbReference>
<name>A0A2U8FQD2_9BURK</name>
<dbReference type="Proteomes" id="UP000244892">
    <property type="component" value="Chromosome"/>
</dbReference>